<protein>
    <submittedName>
        <fullName evidence="4">Oxidoreductase</fullName>
    </submittedName>
</protein>
<dbReference type="PROSITE" id="PS00061">
    <property type="entry name" value="ADH_SHORT"/>
    <property type="match status" value="1"/>
</dbReference>
<reference evidence="4" key="1">
    <citation type="submission" date="2022-12" db="EMBL/GenBank/DDBJ databases">
        <title>Genome sequence of HCMS5-2.</title>
        <authorList>
            <person name="Woo H."/>
        </authorList>
    </citation>
    <scope>NUCLEOTIDE SEQUENCE</scope>
    <source>
        <strain evidence="4">HCMS5-2</strain>
    </source>
</reference>
<evidence type="ECO:0000256" key="3">
    <source>
        <dbReference type="RuleBase" id="RU000363"/>
    </source>
</evidence>
<dbReference type="SUPFAM" id="SSF51735">
    <property type="entry name" value="NAD(P)-binding Rossmann-fold domains"/>
    <property type="match status" value="1"/>
</dbReference>
<dbReference type="Gene3D" id="3.40.50.720">
    <property type="entry name" value="NAD(P)-binding Rossmann-like Domain"/>
    <property type="match status" value="1"/>
</dbReference>
<evidence type="ECO:0000313" key="4">
    <source>
        <dbReference type="EMBL" id="MCZ4244115.1"/>
    </source>
</evidence>
<dbReference type="NCBIfam" id="NF004824">
    <property type="entry name" value="PRK06180.1"/>
    <property type="match status" value="1"/>
</dbReference>
<dbReference type="CDD" id="cd05374">
    <property type="entry name" value="17beta-HSD-like_SDR_c"/>
    <property type="match status" value="1"/>
</dbReference>
<evidence type="ECO:0000256" key="1">
    <source>
        <dbReference type="ARBA" id="ARBA00006484"/>
    </source>
</evidence>
<evidence type="ECO:0000313" key="5">
    <source>
        <dbReference type="Proteomes" id="UP001144347"/>
    </source>
</evidence>
<dbReference type="EMBL" id="JAPWGM010000002">
    <property type="protein sequence ID" value="MCZ4244115.1"/>
    <property type="molecule type" value="Genomic_DNA"/>
</dbReference>
<dbReference type="PRINTS" id="PR00081">
    <property type="entry name" value="GDHRDH"/>
</dbReference>
<name>A0ABT4L880_9SPHI</name>
<dbReference type="InterPro" id="IPR036291">
    <property type="entry name" value="NAD(P)-bd_dom_sf"/>
</dbReference>
<accession>A0ABT4L880</accession>
<evidence type="ECO:0000256" key="2">
    <source>
        <dbReference type="ARBA" id="ARBA00023002"/>
    </source>
</evidence>
<sequence>MKTQQKVWLVTGVSGGLGKELAKSIYLSGDIIIGTMRSEKDKMLFEQDFPQRSKAFILDLSDTGKIPVVVEESVKIFGKIDVLVNNAGYGLFGMVEEASEEEVRHQLEVNFLAVWKLTQAVLPIMRQQKSGHIIQLSSRVGISAGVGGGLYAAGKFAIEGLSEALAQEVSAFGIKVTLVEPGPLRTDFFGRSVVFAQKEITDYHAATGNIRERSKQMDGKQPGDPAKVASSILEISRLENPPFRLPFTQATLDTLQQKIISYQQVIDDWKEIAVQVQY</sequence>
<dbReference type="InterPro" id="IPR051911">
    <property type="entry name" value="SDR_oxidoreductase"/>
</dbReference>
<dbReference type="PANTHER" id="PTHR43976:SF16">
    <property type="entry name" value="SHORT-CHAIN DEHYDROGENASE_REDUCTASE FAMILY PROTEIN"/>
    <property type="match status" value="1"/>
</dbReference>
<dbReference type="Pfam" id="PF00106">
    <property type="entry name" value="adh_short"/>
    <property type="match status" value="1"/>
</dbReference>
<dbReference type="PANTHER" id="PTHR43976">
    <property type="entry name" value="SHORT CHAIN DEHYDROGENASE"/>
    <property type="match status" value="1"/>
</dbReference>
<dbReference type="Proteomes" id="UP001144347">
    <property type="component" value="Unassembled WGS sequence"/>
</dbReference>
<dbReference type="RefSeq" id="WP_269427180.1">
    <property type="nucleotide sequence ID" value="NZ_JAPWGM010000002.1"/>
</dbReference>
<gene>
    <name evidence="4" type="ORF">O0955_08860</name>
</gene>
<keyword evidence="2" id="KW-0560">Oxidoreductase</keyword>
<dbReference type="InterPro" id="IPR002347">
    <property type="entry name" value="SDR_fam"/>
</dbReference>
<proteinExistence type="inferred from homology"/>
<comment type="similarity">
    <text evidence="1 3">Belongs to the short-chain dehydrogenases/reductases (SDR) family.</text>
</comment>
<keyword evidence="5" id="KW-1185">Reference proteome</keyword>
<organism evidence="4 5">
    <name type="scientific">Pedobacter punctiformis</name>
    <dbReference type="NCBI Taxonomy" id="3004097"/>
    <lineage>
        <taxon>Bacteria</taxon>
        <taxon>Pseudomonadati</taxon>
        <taxon>Bacteroidota</taxon>
        <taxon>Sphingobacteriia</taxon>
        <taxon>Sphingobacteriales</taxon>
        <taxon>Sphingobacteriaceae</taxon>
        <taxon>Pedobacter</taxon>
    </lineage>
</organism>
<comment type="caution">
    <text evidence="4">The sequence shown here is derived from an EMBL/GenBank/DDBJ whole genome shotgun (WGS) entry which is preliminary data.</text>
</comment>
<dbReference type="PRINTS" id="PR00080">
    <property type="entry name" value="SDRFAMILY"/>
</dbReference>
<dbReference type="InterPro" id="IPR020904">
    <property type="entry name" value="Sc_DH/Rdtase_CS"/>
</dbReference>